<gene>
    <name evidence="3" type="ORF">AVEN_100721_1</name>
</gene>
<organism evidence="3 4">
    <name type="scientific">Araneus ventricosus</name>
    <name type="common">Orbweaver spider</name>
    <name type="synonym">Epeira ventricosa</name>
    <dbReference type="NCBI Taxonomy" id="182803"/>
    <lineage>
        <taxon>Eukaryota</taxon>
        <taxon>Metazoa</taxon>
        <taxon>Ecdysozoa</taxon>
        <taxon>Arthropoda</taxon>
        <taxon>Chelicerata</taxon>
        <taxon>Arachnida</taxon>
        <taxon>Araneae</taxon>
        <taxon>Araneomorphae</taxon>
        <taxon>Entelegynae</taxon>
        <taxon>Araneoidea</taxon>
        <taxon>Araneidae</taxon>
        <taxon>Araneus</taxon>
    </lineage>
</organism>
<dbReference type="InterPro" id="IPR031926">
    <property type="entry name" value="TMEM135_N"/>
</dbReference>
<protein>
    <recommendedName>
        <fullName evidence="2">Transmembrane protein 135 N-terminal domain-containing protein</fullName>
    </recommendedName>
</protein>
<evidence type="ECO:0000313" key="3">
    <source>
        <dbReference type="EMBL" id="GBM07522.1"/>
    </source>
</evidence>
<dbReference type="EMBL" id="BGPR01000243">
    <property type="protein sequence ID" value="GBM07522.1"/>
    <property type="molecule type" value="Genomic_DNA"/>
</dbReference>
<reference evidence="3 4" key="1">
    <citation type="journal article" date="2019" name="Sci. Rep.">
        <title>Orb-weaving spider Araneus ventricosus genome elucidates the spidroin gene catalogue.</title>
        <authorList>
            <person name="Kono N."/>
            <person name="Nakamura H."/>
            <person name="Ohtoshi R."/>
            <person name="Moran D.A.P."/>
            <person name="Shinohara A."/>
            <person name="Yoshida Y."/>
            <person name="Fujiwara M."/>
            <person name="Mori M."/>
            <person name="Tomita M."/>
            <person name="Arakawa K."/>
        </authorList>
    </citation>
    <scope>NUCLEOTIDE SEQUENCE [LARGE SCALE GENOMIC DNA]</scope>
</reference>
<feature type="domain" description="Transmembrane protein 135 N-terminal" evidence="2">
    <location>
        <begin position="1"/>
        <end position="50"/>
    </location>
</feature>
<dbReference type="OrthoDB" id="291792at2759"/>
<proteinExistence type="predicted"/>
<keyword evidence="4" id="KW-1185">Reference proteome</keyword>
<keyword evidence="1" id="KW-0812">Transmembrane</keyword>
<comment type="caution">
    <text evidence="3">The sequence shown here is derived from an EMBL/GenBank/DDBJ whole genome shotgun (WGS) entry which is preliminary data.</text>
</comment>
<feature type="transmembrane region" description="Helical" evidence="1">
    <location>
        <begin position="6"/>
        <end position="24"/>
    </location>
</feature>
<name>A0A4Y2CST7_ARAVE</name>
<dbReference type="Pfam" id="PF15982">
    <property type="entry name" value="TMEM135_C_rich"/>
    <property type="match status" value="1"/>
</dbReference>
<dbReference type="AlphaFoldDB" id="A0A4Y2CST7"/>
<keyword evidence="1" id="KW-0472">Membrane</keyword>
<dbReference type="Proteomes" id="UP000499080">
    <property type="component" value="Unassembled WGS sequence"/>
</dbReference>
<keyword evidence="1" id="KW-1133">Transmembrane helix</keyword>
<evidence type="ECO:0000259" key="2">
    <source>
        <dbReference type="Pfam" id="PF15982"/>
    </source>
</evidence>
<accession>A0A4Y2CST7</accession>
<evidence type="ECO:0000313" key="4">
    <source>
        <dbReference type="Proteomes" id="UP000499080"/>
    </source>
</evidence>
<evidence type="ECO:0000256" key="1">
    <source>
        <dbReference type="SAM" id="Phobius"/>
    </source>
</evidence>
<sequence length="175" mass="20022">MGSYYNVICSYFPAFAASLLCYFVERENRRRTLAVYLANAATETALRMAISRGIVKPYPNAEVYLFSVTMAAFLYFIKKWGFSDDAVSGIMKFLFGKDEAKRNIENDSRKNLSVVTVQDLFQKTSDGIMFKDEIGATFFHKIRLSKHASCRHTSSCIIYCLQVRKRNLIDSDIID</sequence>